<dbReference type="InterPro" id="IPR024983">
    <property type="entry name" value="CHAT_dom"/>
</dbReference>
<dbReference type="Pfam" id="PF12770">
    <property type="entry name" value="CHAT"/>
    <property type="match status" value="1"/>
</dbReference>
<gene>
    <name evidence="2" type="ORF">ABZZ21_26855</name>
</gene>
<evidence type="ECO:0000313" key="2">
    <source>
        <dbReference type="EMBL" id="MET9848094.1"/>
    </source>
</evidence>
<keyword evidence="3" id="KW-1185">Reference proteome</keyword>
<proteinExistence type="predicted"/>
<dbReference type="Proteomes" id="UP001550210">
    <property type="component" value="Unassembled WGS sequence"/>
</dbReference>
<reference evidence="2 3" key="1">
    <citation type="submission" date="2024-06" db="EMBL/GenBank/DDBJ databases">
        <title>The Natural Products Discovery Center: Release of the First 8490 Sequenced Strains for Exploring Actinobacteria Biosynthetic Diversity.</title>
        <authorList>
            <person name="Kalkreuter E."/>
            <person name="Kautsar S.A."/>
            <person name="Yang D."/>
            <person name="Bader C.D."/>
            <person name="Teijaro C.N."/>
            <person name="Fluegel L."/>
            <person name="Davis C.M."/>
            <person name="Simpson J.R."/>
            <person name="Lauterbach L."/>
            <person name="Steele A.D."/>
            <person name="Gui C."/>
            <person name="Meng S."/>
            <person name="Li G."/>
            <person name="Viehrig K."/>
            <person name="Ye F."/>
            <person name="Su P."/>
            <person name="Kiefer A.F."/>
            <person name="Nichols A."/>
            <person name="Cepeda A.J."/>
            <person name="Yan W."/>
            <person name="Fan B."/>
            <person name="Jiang Y."/>
            <person name="Adhikari A."/>
            <person name="Zheng C.-J."/>
            <person name="Schuster L."/>
            <person name="Cowan T.M."/>
            <person name="Smanski M.J."/>
            <person name="Chevrette M.G."/>
            <person name="De Carvalho L.P.S."/>
            <person name="Shen B."/>
        </authorList>
    </citation>
    <scope>NUCLEOTIDE SEQUENCE [LARGE SCALE GENOMIC DNA]</scope>
    <source>
        <strain evidence="2 3">NPDC006434</strain>
    </source>
</reference>
<evidence type="ECO:0000259" key="1">
    <source>
        <dbReference type="Pfam" id="PF12770"/>
    </source>
</evidence>
<comment type="caution">
    <text evidence="2">The sequence shown here is derived from an EMBL/GenBank/DDBJ whole genome shotgun (WGS) entry which is preliminary data.</text>
</comment>
<sequence>MATADCSTAWASYVAEVLTRPGRAQRSAGLATVCLAGDTALREFSRDGSTTALPGGRPSAGEIREAAAQLWALTEHPEGRVEEYQRVVALVFTTWRPQFQVGAADPLAEITARTGQCARALESARPLGDDLLTAWVLLHQGRGLRQRHAWHEALAAYQEATSLAEDLAGQGAGPLLAAPGASTESPAVLRAVLGCRALKDIGQVASSVGDLDLWHSAVDRMVSLAEGLVPVRPALLAEALSKQGTLARHTGDRDTFRRVEERLRSWAEQSGINRVRRAWLAQAAYNAEHLHDHSRAYRLLLERIDTVLDGHGLPATSLTPAAVAAVVPELQRRGLRGRRIALGNTAYDCAVQLWKAGRTKATAEGWEEARGWLDVAEAAYRNDGHNGLAAVRLTRARLLAHHPTAPDPQASVGQALAAGASGVASGLMVNAAVAAAEWCAPGDRRVADRLTELLARATPRYRGVLLYGRALWCERLARAAEGSDSGPADDITRWYAEAEAAALEAGAALEVGGVLVDMAKAARVWAIAARVCAVTGRTPPDDVPATTLRRLLNAVRCVAELFITVSDLEERRDLGREHGPVFRTAADLAVSLGDPVAADMVMEAVRRDRVGLLISDLSQDPAVTDVVRRAAEQVIAANAAFPAVPETETRPSYQDETRTLSRSAEAIAATRARSAEQADLILGVLGSLTTGRALPHTTARSVLDLCPRHGVSAILQLLSSHVSVLGADDEPRTLYRRLTWRDEEGQVHEHLDAIALPVDPTELTPERNRYWQTLPRLTSVLLPEPLLRLLRSSDPADPVRLMILPTGLFDIAFDTLPLDSERQLLDAAVLSVHASLTTMTHLLARATLPAVRPAIAVYDLLRLAHAEREFRSLEDHLSPLFEITGRALFMDTLGSQDGSEGYRMLALAVHGTDDAVEGWGQTKILPDGNRLTAAEAMALSFPQLCVLASCHSSIRLRGGVELAGFPLALFARGATTVIGSLHEIDDEATSQIMQAFWQELGRGTDPVRSLRQAKLGWLRGDPNRRYTPRLWGGLVALGGAQF</sequence>
<name>A0ABV2V2P9_9ACTN</name>
<accession>A0ABV2V2P9</accession>
<dbReference type="EMBL" id="JBEXPZ010000036">
    <property type="protein sequence ID" value="MET9848094.1"/>
    <property type="molecule type" value="Genomic_DNA"/>
</dbReference>
<feature type="domain" description="CHAT" evidence="1">
    <location>
        <begin position="775"/>
        <end position="1038"/>
    </location>
</feature>
<protein>
    <submittedName>
        <fullName evidence="2">CHAT domain-containing protein</fullName>
    </submittedName>
</protein>
<evidence type="ECO:0000313" key="3">
    <source>
        <dbReference type="Proteomes" id="UP001550210"/>
    </source>
</evidence>
<organism evidence="2 3">
    <name type="scientific">Streptomyces ossamyceticus</name>
    <dbReference type="NCBI Taxonomy" id="249581"/>
    <lineage>
        <taxon>Bacteria</taxon>
        <taxon>Bacillati</taxon>
        <taxon>Actinomycetota</taxon>
        <taxon>Actinomycetes</taxon>
        <taxon>Kitasatosporales</taxon>
        <taxon>Streptomycetaceae</taxon>
        <taxon>Streptomyces</taxon>
    </lineage>
</organism>
<dbReference type="RefSeq" id="WP_355399754.1">
    <property type="nucleotide sequence ID" value="NZ_JBEXPZ010000036.1"/>
</dbReference>